<evidence type="ECO:0000313" key="2">
    <source>
        <dbReference type="EMBL" id="UNI22906.1"/>
    </source>
</evidence>
<gene>
    <name evidence="2" type="ORF">JDV02_008750</name>
</gene>
<reference evidence="2" key="1">
    <citation type="submission" date="2021-11" db="EMBL/GenBank/DDBJ databases">
        <title>Purpureocillium_takamizusanense_genome.</title>
        <authorList>
            <person name="Nguyen N.-H."/>
        </authorList>
    </citation>
    <scope>NUCLEOTIDE SEQUENCE</scope>
    <source>
        <strain evidence="2">PT3</strain>
    </source>
</reference>
<name>A0A9Q8QQB2_9HYPO</name>
<organism evidence="2 3">
    <name type="scientific">Purpureocillium takamizusanense</name>
    <dbReference type="NCBI Taxonomy" id="2060973"/>
    <lineage>
        <taxon>Eukaryota</taxon>
        <taxon>Fungi</taxon>
        <taxon>Dikarya</taxon>
        <taxon>Ascomycota</taxon>
        <taxon>Pezizomycotina</taxon>
        <taxon>Sordariomycetes</taxon>
        <taxon>Hypocreomycetidae</taxon>
        <taxon>Hypocreales</taxon>
        <taxon>Ophiocordycipitaceae</taxon>
        <taxon>Purpureocillium</taxon>
    </lineage>
</organism>
<dbReference type="EMBL" id="CP086361">
    <property type="protein sequence ID" value="UNI22906.1"/>
    <property type="molecule type" value="Genomic_DNA"/>
</dbReference>
<dbReference type="AlphaFoldDB" id="A0A9Q8QQB2"/>
<evidence type="ECO:0000313" key="3">
    <source>
        <dbReference type="Proteomes" id="UP000829364"/>
    </source>
</evidence>
<sequence>MTIIGTQFAASLPACSLLARLAVPRLCRHPNQVANPIPSSDARPLGPRPPPPGPAMQTPDRAKEQQGPPRLCQQWERAYPASPTDGLSFRSGVHLDPVADAALRGRFLLSVQESRLLTKPSLQSPATPRGAWSTVDDATVRVDG</sequence>
<evidence type="ECO:0000256" key="1">
    <source>
        <dbReference type="SAM" id="MobiDB-lite"/>
    </source>
</evidence>
<feature type="region of interest" description="Disordered" evidence="1">
    <location>
        <begin position="33"/>
        <end position="70"/>
    </location>
</feature>
<accession>A0A9Q8QQB2</accession>
<proteinExistence type="predicted"/>
<keyword evidence="3" id="KW-1185">Reference proteome</keyword>
<protein>
    <submittedName>
        <fullName evidence="2">Uncharacterized protein</fullName>
    </submittedName>
</protein>
<dbReference type="RefSeq" id="XP_047846387.1">
    <property type="nucleotide sequence ID" value="XM_047990380.1"/>
</dbReference>
<dbReference type="GeneID" id="72070695"/>
<dbReference type="Proteomes" id="UP000829364">
    <property type="component" value="Chromosome 8"/>
</dbReference>
<feature type="region of interest" description="Disordered" evidence="1">
    <location>
        <begin position="120"/>
        <end position="144"/>
    </location>
</feature>
<dbReference type="KEGG" id="ptkz:JDV02_008750"/>